<dbReference type="GO" id="GO:0007165">
    <property type="term" value="P:signal transduction"/>
    <property type="evidence" value="ECO:0007669"/>
    <property type="project" value="TreeGrafter"/>
</dbReference>
<evidence type="ECO:0008006" key="3">
    <source>
        <dbReference type="Google" id="ProtNLM"/>
    </source>
</evidence>
<name>A0A383E694_9ZZZZ</name>
<dbReference type="PANTHER" id="PTHR20854">
    <property type="entry name" value="INOSITOL MONOPHOSPHATASE"/>
    <property type="match status" value="1"/>
</dbReference>
<dbReference type="EMBL" id="UINC01223072">
    <property type="protein sequence ID" value="SVE52114.1"/>
    <property type="molecule type" value="Genomic_DNA"/>
</dbReference>
<dbReference type="Pfam" id="PF00459">
    <property type="entry name" value="Inositol_P"/>
    <property type="match status" value="1"/>
</dbReference>
<dbReference type="PANTHER" id="PTHR20854:SF4">
    <property type="entry name" value="INOSITOL-1-MONOPHOSPHATASE-RELATED"/>
    <property type="match status" value="1"/>
</dbReference>
<feature type="non-terminal residue" evidence="2">
    <location>
        <position position="193"/>
    </location>
</feature>
<protein>
    <recommendedName>
        <fullName evidence="3">Inositol monophosphatase</fullName>
    </recommendedName>
</protein>
<sequence length="193" mass="20986">MAKRIAARAFIDALLPVVDQCARASLIFFGQVADIGKAADKSLISDHAQDASTAFTVLDGAIQDILLAAVLQHFPAVRCIAEERTALKKLFAGNTSPYTVILDPIDGTFHFKRGDAPYHITIGLAYKGEMIASIVARPSEDKVFTAIKGEGAYVQLGKRRPRRLSLPKKPRNNSAFISSKARPHQALARPTFD</sequence>
<dbReference type="GO" id="GO:0006020">
    <property type="term" value="P:inositol metabolic process"/>
    <property type="evidence" value="ECO:0007669"/>
    <property type="project" value="TreeGrafter"/>
</dbReference>
<proteinExistence type="predicted"/>
<gene>
    <name evidence="2" type="ORF">METZ01_LOCUS504968</name>
</gene>
<dbReference type="InterPro" id="IPR000760">
    <property type="entry name" value="Inositol_monophosphatase-like"/>
</dbReference>
<dbReference type="Gene3D" id="3.30.540.10">
    <property type="entry name" value="Fructose-1,6-Bisphosphatase, subunit A, domain 1"/>
    <property type="match status" value="1"/>
</dbReference>
<dbReference type="SUPFAM" id="SSF56655">
    <property type="entry name" value="Carbohydrate phosphatase"/>
    <property type="match status" value="1"/>
</dbReference>
<evidence type="ECO:0000256" key="1">
    <source>
        <dbReference type="SAM" id="MobiDB-lite"/>
    </source>
</evidence>
<reference evidence="2" key="1">
    <citation type="submission" date="2018-05" db="EMBL/GenBank/DDBJ databases">
        <authorList>
            <person name="Lanie J.A."/>
            <person name="Ng W.-L."/>
            <person name="Kazmierczak K.M."/>
            <person name="Andrzejewski T.M."/>
            <person name="Davidsen T.M."/>
            <person name="Wayne K.J."/>
            <person name="Tettelin H."/>
            <person name="Glass J.I."/>
            <person name="Rusch D."/>
            <person name="Podicherti R."/>
            <person name="Tsui H.-C.T."/>
            <person name="Winkler M.E."/>
        </authorList>
    </citation>
    <scope>NUCLEOTIDE SEQUENCE</scope>
</reference>
<dbReference type="GO" id="GO:0008934">
    <property type="term" value="F:inositol monophosphate 1-phosphatase activity"/>
    <property type="evidence" value="ECO:0007669"/>
    <property type="project" value="TreeGrafter"/>
</dbReference>
<feature type="compositionally biased region" description="Basic residues" evidence="1">
    <location>
        <begin position="162"/>
        <end position="171"/>
    </location>
</feature>
<dbReference type="AlphaFoldDB" id="A0A383E694"/>
<organism evidence="2">
    <name type="scientific">marine metagenome</name>
    <dbReference type="NCBI Taxonomy" id="408172"/>
    <lineage>
        <taxon>unclassified sequences</taxon>
        <taxon>metagenomes</taxon>
        <taxon>ecological metagenomes</taxon>
    </lineage>
</organism>
<evidence type="ECO:0000313" key="2">
    <source>
        <dbReference type="EMBL" id="SVE52114.1"/>
    </source>
</evidence>
<feature type="region of interest" description="Disordered" evidence="1">
    <location>
        <begin position="162"/>
        <end position="193"/>
    </location>
</feature>
<accession>A0A383E694</accession>